<dbReference type="OrthoDB" id="3565477at2759"/>
<evidence type="ECO:0000256" key="2">
    <source>
        <dbReference type="SAM" id="SignalP"/>
    </source>
</evidence>
<dbReference type="Pfam" id="PF02018">
    <property type="entry name" value="CBM_4_9"/>
    <property type="match status" value="1"/>
</dbReference>
<keyword evidence="1" id="KW-0378">Hydrolase</keyword>
<accession>A0A1R3RKB1</accession>
<sequence>MLLPTTLVLCSCILLPLATARTTIITGTTETCTTTAEFLTNPSFDTGSLTPWKVLTGFGSASVVEDTADDRDYVATLAEGYSMSAVYQTVTGLNVGSSYSLSYDYMIKSATRPGIAAFYLCVDGVASANRLTLKALSYTAAGTPWESISATFTPTRDTHEFYILVYVTTSSTDPEIFLDNAQFLAVSQENDLETCTTSTYTSTLTIPTSSSSIIPSIAVSVSSLSATATISYFIFKLGHYQYTSFFSRIKPSSDQVQSLVGLIKFQRFSTISADILFRNTIIHRDSISSIYTLSTANSVVLSTILNRYYPSIHCSNN</sequence>
<dbReference type="InterPro" id="IPR008979">
    <property type="entry name" value="Galactose-bd-like_sf"/>
</dbReference>
<name>A0A1R3RKB1_ASPC5</name>
<keyword evidence="5" id="KW-1185">Reference proteome</keyword>
<feature type="signal peptide" evidence="2">
    <location>
        <begin position="1"/>
        <end position="20"/>
    </location>
</feature>
<evidence type="ECO:0000313" key="5">
    <source>
        <dbReference type="Proteomes" id="UP000188318"/>
    </source>
</evidence>
<protein>
    <recommendedName>
        <fullName evidence="3">CBM-cenC domain-containing protein</fullName>
    </recommendedName>
</protein>
<evidence type="ECO:0000313" key="4">
    <source>
        <dbReference type="EMBL" id="OOF94899.1"/>
    </source>
</evidence>
<organism evidence="4 5">
    <name type="scientific">Aspergillus carbonarius (strain ITEM 5010)</name>
    <dbReference type="NCBI Taxonomy" id="602072"/>
    <lineage>
        <taxon>Eukaryota</taxon>
        <taxon>Fungi</taxon>
        <taxon>Dikarya</taxon>
        <taxon>Ascomycota</taxon>
        <taxon>Pezizomycotina</taxon>
        <taxon>Eurotiomycetes</taxon>
        <taxon>Eurotiomycetidae</taxon>
        <taxon>Eurotiales</taxon>
        <taxon>Aspergillaceae</taxon>
        <taxon>Aspergillus</taxon>
        <taxon>Aspergillus subgen. Circumdati</taxon>
    </lineage>
</organism>
<feature type="chain" id="PRO_5012503677" description="CBM-cenC domain-containing protein" evidence="2">
    <location>
        <begin position="21"/>
        <end position="317"/>
    </location>
</feature>
<dbReference type="SUPFAM" id="SSF49785">
    <property type="entry name" value="Galactose-binding domain-like"/>
    <property type="match status" value="1"/>
</dbReference>
<dbReference type="STRING" id="602072.A0A1R3RKB1"/>
<proteinExistence type="predicted"/>
<dbReference type="AlphaFoldDB" id="A0A1R3RKB1"/>
<reference evidence="5" key="1">
    <citation type="journal article" date="2017" name="Genome Biol.">
        <title>Comparative genomics reveals high biological diversity and specific adaptations in the industrially and medically important fungal genus Aspergillus.</title>
        <authorList>
            <person name="de Vries R.P."/>
            <person name="Riley R."/>
            <person name="Wiebenga A."/>
            <person name="Aguilar-Osorio G."/>
            <person name="Amillis S."/>
            <person name="Uchima C.A."/>
            <person name="Anderluh G."/>
            <person name="Asadollahi M."/>
            <person name="Askin M."/>
            <person name="Barry K."/>
            <person name="Battaglia E."/>
            <person name="Bayram O."/>
            <person name="Benocci T."/>
            <person name="Braus-Stromeyer S.A."/>
            <person name="Caldana C."/>
            <person name="Canovas D."/>
            <person name="Cerqueira G.C."/>
            <person name="Chen F."/>
            <person name="Chen W."/>
            <person name="Choi C."/>
            <person name="Clum A."/>
            <person name="Dos Santos R.A."/>
            <person name="Damasio A.R."/>
            <person name="Diallinas G."/>
            <person name="Emri T."/>
            <person name="Fekete E."/>
            <person name="Flipphi M."/>
            <person name="Freyberg S."/>
            <person name="Gallo A."/>
            <person name="Gournas C."/>
            <person name="Habgood R."/>
            <person name="Hainaut M."/>
            <person name="Harispe M.L."/>
            <person name="Henrissat B."/>
            <person name="Hilden K.S."/>
            <person name="Hope R."/>
            <person name="Hossain A."/>
            <person name="Karabika E."/>
            <person name="Karaffa L."/>
            <person name="Karanyi Z."/>
            <person name="Krasevec N."/>
            <person name="Kuo A."/>
            <person name="Kusch H."/>
            <person name="LaButti K."/>
            <person name="Lagendijk E.L."/>
            <person name="Lapidus A."/>
            <person name="Levasseur A."/>
            <person name="Lindquist E."/>
            <person name="Lipzen A."/>
            <person name="Logrieco A.F."/>
            <person name="MacCabe A."/>
            <person name="Maekelae M.R."/>
            <person name="Malavazi I."/>
            <person name="Melin P."/>
            <person name="Meyer V."/>
            <person name="Mielnichuk N."/>
            <person name="Miskei M."/>
            <person name="Molnar A.P."/>
            <person name="Mule G."/>
            <person name="Ngan C.Y."/>
            <person name="Orejas M."/>
            <person name="Orosz E."/>
            <person name="Ouedraogo J.P."/>
            <person name="Overkamp K.M."/>
            <person name="Park H.-S."/>
            <person name="Perrone G."/>
            <person name="Piumi F."/>
            <person name="Punt P.J."/>
            <person name="Ram A.F."/>
            <person name="Ramon A."/>
            <person name="Rauscher S."/>
            <person name="Record E."/>
            <person name="Riano-Pachon D.M."/>
            <person name="Robert V."/>
            <person name="Roehrig J."/>
            <person name="Ruller R."/>
            <person name="Salamov A."/>
            <person name="Salih N.S."/>
            <person name="Samson R.A."/>
            <person name="Sandor E."/>
            <person name="Sanguinetti M."/>
            <person name="Schuetze T."/>
            <person name="Sepcic K."/>
            <person name="Shelest E."/>
            <person name="Sherlock G."/>
            <person name="Sophianopoulou V."/>
            <person name="Squina F.M."/>
            <person name="Sun H."/>
            <person name="Susca A."/>
            <person name="Todd R.B."/>
            <person name="Tsang A."/>
            <person name="Unkles S.E."/>
            <person name="van de Wiele N."/>
            <person name="van Rossen-Uffink D."/>
            <person name="Oliveira J.V."/>
            <person name="Vesth T.C."/>
            <person name="Visser J."/>
            <person name="Yu J.-H."/>
            <person name="Zhou M."/>
            <person name="Andersen M.R."/>
            <person name="Archer D.B."/>
            <person name="Baker S.E."/>
            <person name="Benoit I."/>
            <person name="Brakhage A.A."/>
            <person name="Braus G.H."/>
            <person name="Fischer R."/>
            <person name="Frisvad J.C."/>
            <person name="Goldman G.H."/>
            <person name="Houbraken J."/>
            <person name="Oakley B."/>
            <person name="Pocsi I."/>
            <person name="Scazzocchio C."/>
            <person name="Seiboth B."/>
            <person name="vanKuyk P.A."/>
            <person name="Wortman J."/>
            <person name="Dyer P.S."/>
            <person name="Grigoriev I.V."/>
        </authorList>
    </citation>
    <scope>NUCLEOTIDE SEQUENCE [LARGE SCALE GENOMIC DNA]</scope>
    <source>
        <strain evidence="5">ITEM 5010</strain>
    </source>
</reference>
<evidence type="ECO:0000259" key="3">
    <source>
        <dbReference type="Pfam" id="PF02018"/>
    </source>
</evidence>
<evidence type="ECO:0000256" key="1">
    <source>
        <dbReference type="ARBA" id="ARBA00022801"/>
    </source>
</evidence>
<dbReference type="OMA" id="DTHEFYI"/>
<dbReference type="InterPro" id="IPR003305">
    <property type="entry name" value="CenC_carb-bd"/>
</dbReference>
<dbReference type="Gene3D" id="2.60.120.260">
    <property type="entry name" value="Galactose-binding domain-like"/>
    <property type="match status" value="1"/>
</dbReference>
<dbReference type="Proteomes" id="UP000188318">
    <property type="component" value="Unassembled WGS sequence"/>
</dbReference>
<dbReference type="VEuPathDB" id="FungiDB:ASPCADRAFT_131482"/>
<feature type="domain" description="CBM-cenC" evidence="3">
    <location>
        <begin position="38"/>
        <end position="168"/>
    </location>
</feature>
<gene>
    <name evidence="4" type="ORF">ASPCADRAFT_131482</name>
</gene>
<keyword evidence="2" id="KW-0732">Signal</keyword>
<dbReference type="GO" id="GO:0016798">
    <property type="term" value="F:hydrolase activity, acting on glycosyl bonds"/>
    <property type="evidence" value="ECO:0007669"/>
    <property type="project" value="InterPro"/>
</dbReference>
<dbReference type="EMBL" id="KV907501">
    <property type="protein sequence ID" value="OOF94899.1"/>
    <property type="molecule type" value="Genomic_DNA"/>
</dbReference>